<dbReference type="SUPFAM" id="SSF57756">
    <property type="entry name" value="Retrovirus zinc finger-like domains"/>
    <property type="match status" value="1"/>
</dbReference>
<sequence length="261" mass="30175">MNQTIESTSQNNEKQSNMVNFLKIVKTFKGEPDEYFTWKAAMQGNKELFEVSDRQFMAGLYNYFEGNAANWLKNTSFNSYEEFWITLDTKYQSDKNNEIATNFRLLMSPPKNIRTYREYVNHFENRLAFLPADFKDSSWKLACFLFPLQLGLQDAIRSQNPQNVQEAIVIGENRSIMFKDSILDPRFCGLVSDVHGDNTKGNHQFNQSAIVCFNCGRSGHKSNECRNSHGRQPGRHRYNQKSFRKSGSNTIPISDLSSKIK</sequence>
<gene>
    <name evidence="4" type="primary">NDAI0F00640</name>
    <name evidence="4" type="ordered locus">NDAI_0F00640</name>
</gene>
<name>G0WC72_NAUDC</name>
<protein>
    <recommendedName>
        <fullName evidence="3">CCHC-type domain-containing protein</fullName>
    </recommendedName>
</protein>
<keyword evidence="1" id="KW-0862">Zinc</keyword>
<organism evidence="4 5">
    <name type="scientific">Naumovozyma dairenensis (strain ATCC 10597 / BCRC 20456 / CBS 421 / NBRC 0211 / NRRL Y-12639)</name>
    <name type="common">Saccharomyces dairenensis</name>
    <dbReference type="NCBI Taxonomy" id="1071378"/>
    <lineage>
        <taxon>Eukaryota</taxon>
        <taxon>Fungi</taxon>
        <taxon>Dikarya</taxon>
        <taxon>Ascomycota</taxon>
        <taxon>Saccharomycotina</taxon>
        <taxon>Saccharomycetes</taxon>
        <taxon>Saccharomycetales</taxon>
        <taxon>Saccharomycetaceae</taxon>
        <taxon>Naumovozyma</taxon>
    </lineage>
</organism>
<dbReference type="Proteomes" id="UP000000689">
    <property type="component" value="Chromosome 6"/>
</dbReference>
<dbReference type="EMBL" id="HE580272">
    <property type="protein sequence ID" value="CCD25383.1"/>
    <property type="molecule type" value="Genomic_DNA"/>
</dbReference>
<dbReference type="GeneID" id="11499122"/>
<dbReference type="RefSeq" id="XP_003670626.1">
    <property type="nucleotide sequence ID" value="XM_003670578.1"/>
</dbReference>
<evidence type="ECO:0000313" key="5">
    <source>
        <dbReference type="Proteomes" id="UP000000689"/>
    </source>
</evidence>
<dbReference type="AlphaFoldDB" id="G0WC72"/>
<dbReference type="GO" id="GO:0003676">
    <property type="term" value="F:nucleic acid binding"/>
    <property type="evidence" value="ECO:0007669"/>
    <property type="project" value="InterPro"/>
</dbReference>
<feature type="region of interest" description="Disordered" evidence="2">
    <location>
        <begin position="223"/>
        <end position="261"/>
    </location>
</feature>
<evidence type="ECO:0000313" key="4">
    <source>
        <dbReference type="EMBL" id="CCD25383.1"/>
    </source>
</evidence>
<evidence type="ECO:0000256" key="2">
    <source>
        <dbReference type="SAM" id="MobiDB-lite"/>
    </source>
</evidence>
<evidence type="ECO:0000259" key="3">
    <source>
        <dbReference type="PROSITE" id="PS50158"/>
    </source>
</evidence>
<keyword evidence="1" id="KW-0863">Zinc-finger</keyword>
<feature type="compositionally biased region" description="Basic residues" evidence="2">
    <location>
        <begin position="228"/>
        <end position="244"/>
    </location>
</feature>
<dbReference type="KEGG" id="ndi:NDAI_0F00640"/>
<dbReference type="InterPro" id="IPR001878">
    <property type="entry name" value="Znf_CCHC"/>
</dbReference>
<keyword evidence="5" id="KW-1185">Reference proteome</keyword>
<dbReference type="PROSITE" id="PS50158">
    <property type="entry name" value="ZF_CCHC"/>
    <property type="match status" value="1"/>
</dbReference>
<proteinExistence type="predicted"/>
<dbReference type="SMART" id="SM00343">
    <property type="entry name" value="ZnF_C2HC"/>
    <property type="match status" value="1"/>
</dbReference>
<dbReference type="InterPro" id="IPR036875">
    <property type="entry name" value="Znf_CCHC_sf"/>
</dbReference>
<evidence type="ECO:0000256" key="1">
    <source>
        <dbReference type="PROSITE-ProRule" id="PRU00047"/>
    </source>
</evidence>
<dbReference type="GO" id="GO:0008270">
    <property type="term" value="F:zinc ion binding"/>
    <property type="evidence" value="ECO:0007669"/>
    <property type="project" value="UniProtKB-KW"/>
</dbReference>
<dbReference type="HOGENOM" id="CLU_1142838_0_0_1"/>
<accession>G0WC72</accession>
<reference evidence="4 5" key="1">
    <citation type="journal article" date="2011" name="Proc. Natl. Acad. Sci. U.S.A.">
        <title>Evolutionary erosion of yeast sex chromosomes by mating-type switching accidents.</title>
        <authorList>
            <person name="Gordon J.L."/>
            <person name="Armisen D."/>
            <person name="Proux-Wera E."/>
            <person name="Oheigeartaigh S.S."/>
            <person name="Byrne K.P."/>
            <person name="Wolfe K.H."/>
        </authorList>
    </citation>
    <scope>NUCLEOTIDE SEQUENCE [LARGE SCALE GENOMIC DNA]</scope>
    <source>
        <strain evidence="5">ATCC 10597 / BCRC 20456 / CBS 421 / NBRC 0211 / NRRL Y-12639</strain>
    </source>
</reference>
<keyword evidence="1" id="KW-0479">Metal-binding</keyword>
<dbReference type="Pfam" id="PF00098">
    <property type="entry name" value="zf-CCHC"/>
    <property type="match status" value="1"/>
</dbReference>
<feature type="domain" description="CCHC-type" evidence="3">
    <location>
        <begin position="212"/>
        <end position="227"/>
    </location>
</feature>
<feature type="compositionally biased region" description="Polar residues" evidence="2">
    <location>
        <begin position="245"/>
        <end position="261"/>
    </location>
</feature>